<evidence type="ECO:0000313" key="2">
    <source>
        <dbReference type="Proteomes" id="UP000499080"/>
    </source>
</evidence>
<gene>
    <name evidence="1" type="ORF">AVEN_122881_1</name>
</gene>
<dbReference type="OrthoDB" id="5801062at2759"/>
<sequence length="239" mass="28376">MNDSSKMYDHPRYYKETFILSTCGHTVHIKDSARLIDQTECLECHFKLCLSDTMFLLNHLRNVGFFKVDKKQSLTASKNVKMDDFDRVPLPPEPPYKYVKPLPKKRSERRQLEAHPCRQCEKYYAQVPSSHLKKSCRHRGPTGPPTPKHFWDLDFPKDYEIPIEKFVKKRTRNKYDKKIRMRKIINFPKEDDVYKKKFKGYIRTIALATASFARHTPTCKHLQSFAPTSPTIEKYHQFF</sequence>
<comment type="caution">
    <text evidence="1">The sequence shown here is derived from an EMBL/GenBank/DDBJ whole genome shotgun (WGS) entry which is preliminary data.</text>
</comment>
<reference evidence="1 2" key="1">
    <citation type="journal article" date="2019" name="Sci. Rep.">
        <title>Orb-weaving spider Araneus ventricosus genome elucidates the spidroin gene catalogue.</title>
        <authorList>
            <person name="Kono N."/>
            <person name="Nakamura H."/>
            <person name="Ohtoshi R."/>
            <person name="Moran D.A.P."/>
            <person name="Shinohara A."/>
            <person name="Yoshida Y."/>
            <person name="Fujiwara M."/>
            <person name="Mori M."/>
            <person name="Tomita M."/>
            <person name="Arakawa K."/>
        </authorList>
    </citation>
    <scope>NUCLEOTIDE SEQUENCE [LARGE SCALE GENOMIC DNA]</scope>
</reference>
<proteinExistence type="predicted"/>
<dbReference type="Proteomes" id="UP000499080">
    <property type="component" value="Unassembled WGS sequence"/>
</dbReference>
<evidence type="ECO:0000313" key="1">
    <source>
        <dbReference type="EMBL" id="GBN65662.1"/>
    </source>
</evidence>
<evidence type="ECO:0008006" key="3">
    <source>
        <dbReference type="Google" id="ProtNLM"/>
    </source>
</evidence>
<dbReference type="AlphaFoldDB" id="A0A4Y2QQK2"/>
<keyword evidence="2" id="KW-1185">Reference proteome</keyword>
<name>A0A4Y2QQK2_ARAVE</name>
<dbReference type="EMBL" id="BGPR01014537">
    <property type="protein sequence ID" value="GBN65662.1"/>
    <property type="molecule type" value="Genomic_DNA"/>
</dbReference>
<protein>
    <recommendedName>
        <fullName evidence="3">DNA endonuclease RBBP8</fullName>
    </recommendedName>
</protein>
<accession>A0A4Y2QQK2</accession>
<organism evidence="1 2">
    <name type="scientific">Araneus ventricosus</name>
    <name type="common">Orbweaver spider</name>
    <name type="synonym">Epeira ventricosa</name>
    <dbReference type="NCBI Taxonomy" id="182803"/>
    <lineage>
        <taxon>Eukaryota</taxon>
        <taxon>Metazoa</taxon>
        <taxon>Ecdysozoa</taxon>
        <taxon>Arthropoda</taxon>
        <taxon>Chelicerata</taxon>
        <taxon>Arachnida</taxon>
        <taxon>Araneae</taxon>
        <taxon>Araneomorphae</taxon>
        <taxon>Entelegynae</taxon>
        <taxon>Araneoidea</taxon>
        <taxon>Araneidae</taxon>
        <taxon>Araneus</taxon>
    </lineage>
</organism>